<reference evidence="3" key="1">
    <citation type="submission" date="2016-12" db="EMBL/GenBank/DDBJ databases">
        <authorList>
            <person name="Brunel B."/>
        </authorList>
    </citation>
    <scope>NUCLEOTIDE SEQUENCE [LARGE SCALE GENOMIC DNA]</scope>
</reference>
<dbReference type="AlphaFoldDB" id="A0A2P9APF5"/>
<protein>
    <recommendedName>
        <fullName evidence="1">HTH marR-type domain-containing protein</fullName>
    </recommendedName>
</protein>
<organism evidence="2 3">
    <name type="scientific">Mesorhizobium delmotii</name>
    <dbReference type="NCBI Taxonomy" id="1631247"/>
    <lineage>
        <taxon>Bacteria</taxon>
        <taxon>Pseudomonadati</taxon>
        <taxon>Pseudomonadota</taxon>
        <taxon>Alphaproteobacteria</taxon>
        <taxon>Hyphomicrobiales</taxon>
        <taxon>Phyllobacteriaceae</taxon>
        <taxon>Mesorhizobium</taxon>
    </lineage>
</organism>
<feature type="domain" description="HTH marR-type" evidence="1">
    <location>
        <begin position="5"/>
        <end position="162"/>
    </location>
</feature>
<evidence type="ECO:0000259" key="1">
    <source>
        <dbReference type="PROSITE" id="PS50995"/>
    </source>
</evidence>
<evidence type="ECO:0000313" key="2">
    <source>
        <dbReference type="EMBL" id="SJM33040.1"/>
    </source>
</evidence>
<dbReference type="PROSITE" id="PS50995">
    <property type="entry name" value="HTH_MARR_2"/>
    <property type="match status" value="1"/>
</dbReference>
<dbReference type="InterPro" id="IPR000835">
    <property type="entry name" value="HTH_MarR-typ"/>
</dbReference>
<evidence type="ECO:0000313" key="3">
    <source>
        <dbReference type="Proteomes" id="UP000245698"/>
    </source>
</evidence>
<dbReference type="InterPro" id="IPR036388">
    <property type="entry name" value="WH-like_DNA-bd_sf"/>
</dbReference>
<dbReference type="InterPro" id="IPR036390">
    <property type="entry name" value="WH_DNA-bd_sf"/>
</dbReference>
<accession>A0A2P9APF5</accession>
<name>A0A2P9APF5_9HYPH</name>
<dbReference type="Pfam" id="PF01047">
    <property type="entry name" value="MarR"/>
    <property type="match status" value="1"/>
</dbReference>
<dbReference type="GO" id="GO:0003700">
    <property type="term" value="F:DNA-binding transcription factor activity"/>
    <property type="evidence" value="ECO:0007669"/>
    <property type="project" value="InterPro"/>
</dbReference>
<dbReference type="SUPFAM" id="SSF46785">
    <property type="entry name" value="Winged helix' DNA-binding domain"/>
    <property type="match status" value="1"/>
</dbReference>
<gene>
    <name evidence="2" type="ORF">BQ8482_330175</name>
</gene>
<dbReference type="RefSeq" id="WP_123149846.1">
    <property type="nucleotide sequence ID" value="NZ_FUIG01000041.1"/>
</dbReference>
<sequence length="169" mass="18455">MPDERNAMVTEIRHFNRFYTSLIGLLDETLMQSTYTLTEARVLFELGHRAGAVASNPSGEAGFLARAFHLDLGPAASWIAGELRLDPAYVARILRKFAAMGLIELRADPDDRRRRILSLTARGNSELATLQAAADRDLTRLTAGLADNEAAELADALKRVMCLLGDGGK</sequence>
<proteinExistence type="predicted"/>
<dbReference type="EMBL" id="FUIG01000041">
    <property type="protein sequence ID" value="SJM33040.1"/>
    <property type="molecule type" value="Genomic_DNA"/>
</dbReference>
<dbReference type="Gene3D" id="1.10.10.10">
    <property type="entry name" value="Winged helix-like DNA-binding domain superfamily/Winged helix DNA-binding domain"/>
    <property type="match status" value="1"/>
</dbReference>
<dbReference type="Proteomes" id="UP000245698">
    <property type="component" value="Unassembled WGS sequence"/>
</dbReference>
<keyword evidence="3" id="KW-1185">Reference proteome</keyword>